<dbReference type="Gene3D" id="1.10.10.10">
    <property type="entry name" value="Winged helix-like DNA-binding domain superfamily/Winged helix DNA-binding domain"/>
    <property type="match status" value="1"/>
</dbReference>
<dbReference type="CDD" id="cd15831">
    <property type="entry name" value="BTAD"/>
    <property type="match status" value="1"/>
</dbReference>
<evidence type="ECO:0000259" key="6">
    <source>
        <dbReference type="PROSITE" id="PS51755"/>
    </source>
</evidence>
<evidence type="ECO:0000313" key="8">
    <source>
        <dbReference type="Proteomes" id="UP001596220"/>
    </source>
</evidence>
<evidence type="ECO:0000256" key="4">
    <source>
        <dbReference type="ARBA" id="ARBA00023163"/>
    </source>
</evidence>
<dbReference type="SMART" id="SM01043">
    <property type="entry name" value="BTAD"/>
    <property type="match status" value="1"/>
</dbReference>
<reference evidence="8" key="1">
    <citation type="journal article" date="2019" name="Int. J. Syst. Evol. Microbiol.">
        <title>The Global Catalogue of Microorganisms (GCM) 10K type strain sequencing project: providing services to taxonomists for standard genome sequencing and annotation.</title>
        <authorList>
            <consortium name="The Broad Institute Genomics Platform"/>
            <consortium name="The Broad Institute Genome Sequencing Center for Infectious Disease"/>
            <person name="Wu L."/>
            <person name="Ma J."/>
        </authorList>
    </citation>
    <scope>NUCLEOTIDE SEQUENCE [LARGE SCALE GENOMIC DNA]</scope>
    <source>
        <strain evidence="8">CGMCC 4.7246</strain>
    </source>
</reference>
<dbReference type="Gene3D" id="1.25.40.10">
    <property type="entry name" value="Tetratricopeptide repeat domain"/>
    <property type="match status" value="2"/>
</dbReference>
<keyword evidence="8" id="KW-1185">Reference proteome</keyword>
<dbReference type="InterPro" id="IPR051677">
    <property type="entry name" value="AfsR-DnrI-RedD_regulator"/>
</dbReference>
<feature type="domain" description="OmpR/PhoB-type" evidence="6">
    <location>
        <begin position="1"/>
        <end position="90"/>
    </location>
</feature>
<name>A0ABW1PFT0_9PSEU</name>
<dbReference type="InterPro" id="IPR011990">
    <property type="entry name" value="TPR-like_helical_dom_sf"/>
</dbReference>
<dbReference type="Proteomes" id="UP001596220">
    <property type="component" value="Unassembled WGS sequence"/>
</dbReference>
<comment type="caution">
    <text evidence="7">The sequence shown here is derived from an EMBL/GenBank/DDBJ whole genome shotgun (WGS) entry which is preliminary data.</text>
</comment>
<proteinExistence type="inferred from homology"/>
<dbReference type="SMART" id="SM00862">
    <property type="entry name" value="Trans_reg_C"/>
    <property type="match status" value="1"/>
</dbReference>
<keyword evidence="2" id="KW-0805">Transcription regulation</keyword>
<dbReference type="InterPro" id="IPR036388">
    <property type="entry name" value="WH-like_DNA-bd_sf"/>
</dbReference>
<organism evidence="7 8">
    <name type="scientific">Saccharothrix lopnurensis</name>
    <dbReference type="NCBI Taxonomy" id="1670621"/>
    <lineage>
        <taxon>Bacteria</taxon>
        <taxon>Bacillati</taxon>
        <taxon>Actinomycetota</taxon>
        <taxon>Actinomycetes</taxon>
        <taxon>Pseudonocardiales</taxon>
        <taxon>Pseudonocardiaceae</taxon>
        <taxon>Saccharothrix</taxon>
    </lineage>
</organism>
<dbReference type="RefSeq" id="WP_380641169.1">
    <property type="nucleotide sequence ID" value="NZ_JBHSQO010000048.1"/>
</dbReference>
<dbReference type="InterPro" id="IPR001867">
    <property type="entry name" value="OmpR/PhoB-type_DNA-bd"/>
</dbReference>
<comment type="similarity">
    <text evidence="1">Belongs to the AfsR/DnrI/RedD regulatory family.</text>
</comment>
<dbReference type="SUPFAM" id="SSF46894">
    <property type="entry name" value="C-terminal effector domain of the bipartite response regulators"/>
    <property type="match status" value="1"/>
</dbReference>
<dbReference type="Pfam" id="PF13424">
    <property type="entry name" value="TPR_12"/>
    <property type="match status" value="2"/>
</dbReference>
<dbReference type="InterPro" id="IPR027417">
    <property type="entry name" value="P-loop_NTPase"/>
</dbReference>
<evidence type="ECO:0000256" key="2">
    <source>
        <dbReference type="ARBA" id="ARBA00023015"/>
    </source>
</evidence>
<evidence type="ECO:0000313" key="7">
    <source>
        <dbReference type="EMBL" id="MFC6093707.1"/>
    </source>
</evidence>
<evidence type="ECO:0000256" key="1">
    <source>
        <dbReference type="ARBA" id="ARBA00005820"/>
    </source>
</evidence>
<dbReference type="PANTHER" id="PTHR35807:SF1">
    <property type="entry name" value="TRANSCRIPTIONAL REGULATOR REDD"/>
    <property type="match status" value="1"/>
</dbReference>
<keyword evidence="3 5" id="KW-0238">DNA-binding</keyword>
<dbReference type="PROSITE" id="PS51755">
    <property type="entry name" value="OMPR_PHOB"/>
    <property type="match status" value="1"/>
</dbReference>
<dbReference type="InterPro" id="IPR005158">
    <property type="entry name" value="BTAD"/>
</dbReference>
<gene>
    <name evidence="7" type="ORF">ACFP3R_30925</name>
</gene>
<feature type="DNA-binding region" description="OmpR/PhoB-type" evidence="5">
    <location>
        <begin position="1"/>
        <end position="90"/>
    </location>
</feature>
<dbReference type="PANTHER" id="PTHR35807">
    <property type="entry name" value="TRANSCRIPTIONAL REGULATOR REDD-RELATED"/>
    <property type="match status" value="1"/>
</dbReference>
<dbReference type="InterPro" id="IPR016032">
    <property type="entry name" value="Sig_transdc_resp-reg_C-effctor"/>
</dbReference>
<evidence type="ECO:0000256" key="5">
    <source>
        <dbReference type="PROSITE-ProRule" id="PRU01091"/>
    </source>
</evidence>
<dbReference type="SUPFAM" id="SSF48452">
    <property type="entry name" value="TPR-like"/>
    <property type="match status" value="3"/>
</dbReference>
<dbReference type="Gene3D" id="3.40.50.300">
    <property type="entry name" value="P-loop containing nucleotide triphosphate hydrolases"/>
    <property type="match status" value="1"/>
</dbReference>
<keyword evidence="4" id="KW-0804">Transcription</keyword>
<dbReference type="InterPro" id="IPR019734">
    <property type="entry name" value="TPR_rpt"/>
</dbReference>
<evidence type="ECO:0000256" key="3">
    <source>
        <dbReference type="ARBA" id="ARBA00023125"/>
    </source>
</evidence>
<dbReference type="Pfam" id="PF03704">
    <property type="entry name" value="BTAD"/>
    <property type="match status" value="1"/>
</dbReference>
<dbReference type="SMART" id="SM00028">
    <property type="entry name" value="TPR"/>
    <property type="match status" value="7"/>
</dbReference>
<dbReference type="SUPFAM" id="SSF52540">
    <property type="entry name" value="P-loop containing nucleoside triphosphate hydrolases"/>
    <property type="match status" value="1"/>
</dbReference>
<accession>A0ABW1PFT0</accession>
<sequence>MEFLMLGPLEAWHGGDRVQLGDQQQRFVLVVLLLHANRPVSTDRLTEIVWGGNQERRGLVRGYINKLRIAFRGAGDVAIETTPTGYLLRVDEDRIDTARFARLRAEAEAVRAEDPRRAVELLRVAVDLWRGRFLEDIDVDRVGGTEVMHPDDGYLDAVGDLAELELNAGDHRSARDRLRPVVRADPARQRHAELLMRALIAGGDRVGAVRVFHGTKAALAEEGVEPGTVLRKLVARAERGEPAGSLPSRPGGFTGREAELEVVEAVAATPGERRAVWVSGAPGVGKTGLAVEAAHRLRDRFPDGQLLVRLDGYTPNLAPVTVSDALTRLLVELGVPPEQVPASVNRKFTLYQTELYGTRTLVVLDNAHSPEQVRPLLPEAPGCLAVVTSRRVGEPDTGEQVRLAPLPAEDAFALFRTLVGPSRLRGRSADVTGVVKRCGHLPMPIRLAAALFRRHDRWPLEHLLRLLEESGPWRADTSDEDGTAAVRVSYLQLDEPQRELFRLFGHLPGPDLDVVGAAALAARDVTGVRAVLDDLHEVCLLEEVAPERYRMLDPLKEFAAAEPPPTSPTERADALLRLLDFYLVGLSGAVGTAYPFDRAHLPAVHRTSRVVPVFGDKHDATAWIAAERDNLVAAIRCAAGRDLPGHVWRLAVLTWRHFQTTSRFEDWVETVELAWQVVSAEPDEDHGRAHVLLRLATAYDRLGRLDDALGLATRALSAWERLDDAPGEASALCSIAISLMQLGRHAEAIERFGAALGKYERCGDRRGQAHALSMLGVLNEERGHLDLALRQHRAAVPVLREVDHVHGLAHALNNLGTVQQRLGLADEALVSHLEAYDLAAGLGDDCLAAYALNYTGNVHRSQGRLAEAAHHHERARVVAADVSNTDLRTRLYLDRAATAQAGGDRVGALRAYRAALDLATGAGNRGHGARAHRGAAQVLHALGQHTDAAGHWDAAEAEFAALGQPEADEVRAEHAALTCGCR</sequence>
<dbReference type="EMBL" id="JBHSQO010000048">
    <property type="protein sequence ID" value="MFC6093707.1"/>
    <property type="molecule type" value="Genomic_DNA"/>
</dbReference>
<protein>
    <submittedName>
        <fullName evidence="7">Tetratricopeptide repeat protein</fullName>
    </submittedName>
</protein>